<keyword evidence="3" id="KW-1185">Reference proteome</keyword>
<dbReference type="Proteomes" id="UP000478008">
    <property type="component" value="Unassembled WGS sequence"/>
</dbReference>
<proteinExistence type="predicted"/>
<accession>A0A7D9CVR6</accession>
<evidence type="ECO:0000259" key="1">
    <source>
        <dbReference type="Pfam" id="PF12660"/>
    </source>
</evidence>
<organism evidence="2 3">
    <name type="scientific">Dekkera bruxellensis</name>
    <name type="common">Brettanomyces custersii</name>
    <dbReference type="NCBI Taxonomy" id="5007"/>
    <lineage>
        <taxon>Eukaryota</taxon>
        <taxon>Fungi</taxon>
        <taxon>Dikarya</taxon>
        <taxon>Ascomycota</taxon>
        <taxon>Saccharomycotina</taxon>
        <taxon>Pichiomycetes</taxon>
        <taxon>Pichiales</taxon>
        <taxon>Pichiaceae</taxon>
        <taxon>Brettanomyces</taxon>
    </lineage>
</organism>
<dbReference type="AlphaFoldDB" id="A0A7D9CVR6"/>
<name>A0A7D9CVR6_DEKBR</name>
<feature type="domain" description="Transcription factor IIIC putative zinc-finger" evidence="1">
    <location>
        <begin position="652"/>
        <end position="716"/>
    </location>
</feature>
<sequence length="720" mass="81488">MLEDYNITRCVGTHLPDQIHWSSEGGVMLLFKKELLYLKARNQPDSDPKDIGELVTSYRYSGTLMNWENYLISVLCDNEAIRIGQTKSHVLGQQNDNNPIEVDFSESGVSKSGGPLITVVTDSLNGYLLEEKDGDLKMVSLLNKSIAERETMDINNVLTMDKLGKLRIHSISWVHKIDIDSVTPPVWPRMPENTFIVFTESSTTYLYAINLKTNKPERNGSFDTSLTLETSDDEYVRKSKISDWVHSELDSAILISYVAMITSKNRVILKALNFDTRSKKLFVDSTFTKILDYNSRISAVKFKKVGESQIVLSTVSTNKIKFIILSDKKHIQLLERDLFGNNFQCNSLTQFVINRDADSHVILYTFISDMLSNFIYLKIDLPSKSSFANCGPIYGKKMNYRSVIQATENLPIFDHLNGLRKKGSYRILSMEIDPSGKFLGLLTSLFDRTQPVDGRIVSHHDNIYFSVVPVTKSKLDYSIFHNLNVFSCVQSSPLLKVQTMNFTKYLDRHDADNKTIDVEKQEISDGSIVVPFEDGMSCEAYLQKNLILSPQSEQVRINNTLMTLINQSQDDGNQLRLARLIIELVRTKRVEMSSVYDRLMCRQFLRLLGLPEEGSSNILGDKNNLALPVPGASDLSETFTFTSNPQRDLISTSITSEEGHTWKVCALTLIPILSPKIRICNYCGSRVLRVPEGFSYGTITDFVLNSLRVCIICGGRYHES</sequence>
<evidence type="ECO:0000313" key="2">
    <source>
        <dbReference type="EMBL" id="VUG16897.1"/>
    </source>
</evidence>
<reference evidence="2 3" key="1">
    <citation type="submission" date="2019-07" db="EMBL/GenBank/DDBJ databases">
        <authorList>
            <person name="Friedrich A."/>
            <person name="Schacherer J."/>
        </authorList>
    </citation>
    <scope>NUCLEOTIDE SEQUENCE [LARGE SCALE GENOMIC DNA]</scope>
</reference>
<protein>
    <submittedName>
        <fullName evidence="2">DEBR0S1_28436g1_1</fullName>
    </submittedName>
</protein>
<gene>
    <name evidence="2" type="ORF">DEBR0S1_28436G</name>
</gene>
<dbReference type="Pfam" id="PF12660">
    <property type="entry name" value="zf-TFIIIC"/>
    <property type="match status" value="1"/>
</dbReference>
<dbReference type="InterPro" id="IPR024764">
    <property type="entry name" value="TFIIIC_Znf"/>
</dbReference>
<evidence type="ECO:0000313" key="3">
    <source>
        <dbReference type="Proteomes" id="UP000478008"/>
    </source>
</evidence>
<dbReference type="EMBL" id="CABFWN010000001">
    <property type="protein sequence ID" value="VUG16897.1"/>
    <property type="molecule type" value="Genomic_DNA"/>
</dbReference>